<feature type="compositionally biased region" description="Acidic residues" evidence="1">
    <location>
        <begin position="1070"/>
        <end position="1086"/>
    </location>
</feature>
<dbReference type="GeneID" id="20366551"/>
<organism evidence="2 3">
    <name type="scientific">Fusarium pseudograminearum (strain CS3096)</name>
    <name type="common">Wheat and barley crown-rot fungus</name>
    <dbReference type="NCBI Taxonomy" id="1028729"/>
    <lineage>
        <taxon>Eukaryota</taxon>
        <taxon>Fungi</taxon>
        <taxon>Dikarya</taxon>
        <taxon>Ascomycota</taxon>
        <taxon>Pezizomycotina</taxon>
        <taxon>Sordariomycetes</taxon>
        <taxon>Hypocreomycetidae</taxon>
        <taxon>Hypocreales</taxon>
        <taxon>Nectriaceae</taxon>
        <taxon>Fusarium</taxon>
    </lineage>
</organism>
<feature type="compositionally biased region" description="Acidic residues" evidence="1">
    <location>
        <begin position="1122"/>
        <end position="1133"/>
    </location>
</feature>
<evidence type="ECO:0000256" key="1">
    <source>
        <dbReference type="SAM" id="MobiDB-lite"/>
    </source>
</evidence>
<feature type="region of interest" description="Disordered" evidence="1">
    <location>
        <begin position="1054"/>
        <end position="1184"/>
    </location>
</feature>
<dbReference type="EMBL" id="AFNW01000279">
    <property type="protein sequence ID" value="EKJ71930.1"/>
    <property type="molecule type" value="Genomic_DNA"/>
</dbReference>
<gene>
    <name evidence="2" type="ORF">FPSE_07933</name>
</gene>
<proteinExistence type="predicted"/>
<dbReference type="OrthoDB" id="3029913at2759"/>
<sequence>MVLYPGGGPGRSTAVNSPRHLTIRNTRRIITAAQLAQSVPLSFEEAPANAIATVQSTVATTASEDVESDAIAVAAAAPGTGDLTDDDKLNVKLKPGQEQIFSYWTPGLKAGKEHTIRVTQTIDGHKPGDTPLKLESSKTFFVDAPQFSLPEDAIHSIYPPQGYRDDARILPHVVLTDPHLPWERIGSPKSEGADGKAGGRPRTKVPWLILCSFTQEELTLPAKHLNGDESIFPDTSTSTGLIHPVQQSNTMTVSMSIADLLNTKKTATPITKETVTGPVDKTRGDFIFLKREMYLNLFCDFDDKGARQDPPVINIVPYGLLAHVRHVNASGMALAGVEDSVVFSLVIGNRAGPVNITTPATVSVHLLSIEGVETMPPSFESTIDYVAMCSLYSWNYTVNPPGMVNVYDSFISLGKTLDVLRPPETILKPLLPPEETDPNKTRSKEQLRVGARMNDGYSIVKHRLQTGEDTVAFFRGPFTPTLVGKTAPIWDRCSNSGQDLQIMDPILGIMDITYSSAWQLGRVLALGDEGFITALGRLRTAIHKPAMKEAEIEAVRAINPTAYRSKQDLLSDLPSLVQGLADIQNLGAAPQHIESSSSPNPADDGNDDDDEGAEDGGSTADSASETVDATQFGPGGIKRRWHRRRLPRREIPDLSFFSKRIQSRYPEAAEKAAKRLSGSTGGGVYDETNVPVSTDWMIVMTWLLGKMFLDGVPSHYLITDPSHLPEESLRFFYIDPNWVDALLDGALSLGNHRGHDQDRVAIKEAFNKYISSTPEHTDFTPQIPTYGFFLRSDLVSMYPDLRVTTLPPPEQLPPGYKDRAPLLRHIIIADGVMFGLLDRAPSTEIFTGLVFTQPPHQQRFAVGDSLDDKHLTINIRRQYTTPAAVQAPDDDRHRTLPPTIENKPLEKDGSKDNLFTWGSEVGLNDLRTMRIPQYAAKQLTTLQGPWPKDWEKPDGPSGGELTPDGHRYFQDDATSSALFAMQLSDPNYSLTVNFKGDSTAGARLASLLPPGPPGYVGLSSTSAMALSTSSTPLVVASSSPRTLKILKPPVVQRLLASPGSDTSAAAEREDSTDDDEGSYVESDTDDDRFSHPPDYIPPITASSCHGPHVPQIPEIIAASEPSSEDNGDEDTPETDTPSSSSGGAAQPSLMSTFATSTAVTATTSSHARRALGRPQGEDPGGMPSFDISIYTRGVRSNVIEIPQDPSVQLAQDLIFSIQAKDNNNGDAWKLMELNLTIPFGQPASDSAATALPTSTYSLMSQYTGPGATILRNLRFNVLVSFVTKDEKPALQLRLLPRAKDGFIPIDKVDNISFLLALADINRWDGKTPRVSQPKSVQPLDAAPFKQLHYKDGVKAQYYPRTESNPPRAQALDISVFYSD</sequence>
<dbReference type="Proteomes" id="UP000007978">
    <property type="component" value="Chromosome 4"/>
</dbReference>
<dbReference type="RefSeq" id="XP_009259326.1">
    <property type="nucleotide sequence ID" value="XM_009261051.1"/>
</dbReference>
<keyword evidence="3" id="KW-1185">Reference proteome</keyword>
<feature type="region of interest" description="Disordered" evidence="1">
    <location>
        <begin position="589"/>
        <end position="644"/>
    </location>
</feature>
<evidence type="ECO:0000313" key="2">
    <source>
        <dbReference type="EMBL" id="EKJ71930.1"/>
    </source>
</evidence>
<feature type="region of interest" description="Disordered" evidence="1">
    <location>
        <begin position="887"/>
        <end position="908"/>
    </location>
</feature>
<dbReference type="eggNOG" id="ENOG502RE9P">
    <property type="taxonomic scope" value="Eukaryota"/>
</dbReference>
<accession>K3VZ79</accession>
<feature type="region of interest" description="Disordered" evidence="1">
    <location>
        <begin position="945"/>
        <end position="964"/>
    </location>
</feature>
<evidence type="ECO:0000313" key="3">
    <source>
        <dbReference type="Proteomes" id="UP000007978"/>
    </source>
</evidence>
<dbReference type="KEGG" id="fpu:FPSE_07933"/>
<dbReference type="HOGENOM" id="CLU_007898_1_0_1"/>
<feature type="compositionally biased region" description="Low complexity" evidence="1">
    <location>
        <begin position="1134"/>
        <end position="1165"/>
    </location>
</feature>
<name>K3VZ79_FUSPC</name>
<comment type="caution">
    <text evidence="2">The sequence shown here is derived from an EMBL/GenBank/DDBJ whole genome shotgun (WGS) entry which is preliminary data.</text>
</comment>
<feature type="compositionally biased region" description="Polar residues" evidence="1">
    <location>
        <begin position="619"/>
        <end position="629"/>
    </location>
</feature>
<feature type="compositionally biased region" description="Acidic residues" evidence="1">
    <location>
        <begin position="604"/>
        <end position="614"/>
    </location>
</feature>
<protein>
    <submittedName>
        <fullName evidence="2">Uncharacterized protein</fullName>
    </submittedName>
</protein>
<reference evidence="2 3" key="1">
    <citation type="journal article" date="2012" name="PLoS Pathog.">
        <title>Comparative pathogenomics reveals horizontally acquired novel virulence genes in fungi infecting cereal hosts.</title>
        <authorList>
            <person name="Gardiner D.M."/>
            <person name="McDonald M.C."/>
            <person name="Covarelli L."/>
            <person name="Solomon P.S."/>
            <person name="Rusu A.G."/>
            <person name="Marshall M."/>
            <person name="Kazan K."/>
            <person name="Chakraborty S."/>
            <person name="McDonald B.A."/>
            <person name="Manners J.M."/>
        </authorList>
    </citation>
    <scope>NUCLEOTIDE SEQUENCE [LARGE SCALE GENOMIC DNA]</scope>
    <source>
        <strain evidence="2 3">CS3096</strain>
    </source>
</reference>